<reference evidence="2" key="1">
    <citation type="journal article" date="2024" name="Proc. Natl. Acad. Sci. U.S.A.">
        <title>Extraordinary preservation of gene collinearity over three hundred million years revealed in homosporous lycophytes.</title>
        <authorList>
            <person name="Li C."/>
            <person name="Wickell D."/>
            <person name="Kuo L.Y."/>
            <person name="Chen X."/>
            <person name="Nie B."/>
            <person name="Liao X."/>
            <person name="Peng D."/>
            <person name="Ji J."/>
            <person name="Jenkins J."/>
            <person name="Williams M."/>
            <person name="Shu S."/>
            <person name="Plott C."/>
            <person name="Barry K."/>
            <person name="Rajasekar S."/>
            <person name="Grimwood J."/>
            <person name="Han X."/>
            <person name="Sun S."/>
            <person name="Hou Z."/>
            <person name="He W."/>
            <person name="Dai G."/>
            <person name="Sun C."/>
            <person name="Schmutz J."/>
            <person name="Leebens-Mack J.H."/>
            <person name="Li F.W."/>
            <person name="Wang L."/>
        </authorList>
    </citation>
    <scope>NUCLEOTIDE SEQUENCE [LARGE SCALE GENOMIC DNA]</scope>
    <source>
        <strain evidence="2">cv. PW_Plant_1</strain>
    </source>
</reference>
<accession>A0ACC2D0A7</accession>
<keyword evidence="2" id="KW-1185">Reference proteome</keyword>
<evidence type="ECO:0000313" key="2">
    <source>
        <dbReference type="Proteomes" id="UP001162992"/>
    </source>
</evidence>
<evidence type="ECO:0000313" key="1">
    <source>
        <dbReference type="EMBL" id="KAJ7547684.1"/>
    </source>
</evidence>
<dbReference type="Proteomes" id="UP001162992">
    <property type="component" value="Chromosome 8"/>
</dbReference>
<dbReference type="EMBL" id="CM055099">
    <property type="protein sequence ID" value="KAJ7547684.1"/>
    <property type="molecule type" value="Genomic_DNA"/>
</dbReference>
<comment type="caution">
    <text evidence="1">The sequence shown here is derived from an EMBL/GenBank/DDBJ whole genome shotgun (WGS) entry which is preliminary data.</text>
</comment>
<proteinExistence type="predicted"/>
<gene>
    <name evidence="1" type="ORF">O6H91_08G098600</name>
</gene>
<sequence length="436" mass="50465">MATETLQKSADELRREIEALNQQRREITERLRDPRGLRKGGPVGPNARNIGTGFSRPTGRGMPQRGLVRRGEQFDFEEQPLTKKRLLSAVVKVHGTEEGAEPQETKDEQTQENNVENSQDRQEDQRPKSQHNLDDGRRDRKGDGILSDFQAKEPVPRILPKVEDPSLAKRNRRMFGALLGTLERFRKEDRMMSSSEAFLRRSDTLRRAEQKAQEESERLRQQEREELAEKRKRDLTLRARLAAKAEEKQLELLFIQWTEHHSKLSSFLKTKAEPCIFYLPAKPSDEDLKLCQDREREFADWKKLRREELSSYQGRIREEHLANVETEIERWQASSRSTNTNSLALQTESENETVDETFKEKRRVSKLIARGLDNAEDEIAEDDDDDDDDERMNTVLETTEGLEIEVQVPEMKKSTGSPSFKGVTGYGSGDEDDKRK</sequence>
<organism evidence="1 2">
    <name type="scientific">Diphasiastrum complanatum</name>
    <name type="common">Issler's clubmoss</name>
    <name type="synonym">Lycopodium complanatum</name>
    <dbReference type="NCBI Taxonomy" id="34168"/>
    <lineage>
        <taxon>Eukaryota</taxon>
        <taxon>Viridiplantae</taxon>
        <taxon>Streptophyta</taxon>
        <taxon>Embryophyta</taxon>
        <taxon>Tracheophyta</taxon>
        <taxon>Lycopodiopsida</taxon>
        <taxon>Lycopodiales</taxon>
        <taxon>Lycopodiaceae</taxon>
        <taxon>Lycopodioideae</taxon>
        <taxon>Diphasiastrum</taxon>
    </lineage>
</organism>
<name>A0ACC2D0A7_DIPCM</name>
<protein>
    <submittedName>
        <fullName evidence="1">Uncharacterized protein</fullName>
    </submittedName>
</protein>